<dbReference type="AlphaFoldDB" id="A0AAU9IYH4"/>
<reference evidence="1" key="1">
    <citation type="submission" date="2021-09" db="EMBL/GenBank/DDBJ databases">
        <authorList>
            <consortium name="AG Swart"/>
            <person name="Singh M."/>
            <person name="Singh A."/>
            <person name="Seah K."/>
            <person name="Emmerich C."/>
        </authorList>
    </citation>
    <scope>NUCLEOTIDE SEQUENCE</scope>
    <source>
        <strain evidence="1">ATCC30299</strain>
    </source>
</reference>
<sequence>MVMLIEEGLLTALIWRRQDHPNEAETRPLSLFEVGLLSWGCLTKREVLFLPWRLSCHCRWAKWGLPLTCFLLLRPLEHISDGCFCPRKLISWAGGLIRKSKRAVFLIQTRGI</sequence>
<dbReference type="Proteomes" id="UP001162131">
    <property type="component" value="Unassembled WGS sequence"/>
</dbReference>
<gene>
    <name evidence="1" type="ORF">BSTOLATCC_MIC8761</name>
</gene>
<protein>
    <submittedName>
        <fullName evidence="1">Uncharacterized protein</fullName>
    </submittedName>
</protein>
<evidence type="ECO:0000313" key="1">
    <source>
        <dbReference type="EMBL" id="CAG9313388.1"/>
    </source>
</evidence>
<accession>A0AAU9IYH4</accession>
<proteinExistence type="predicted"/>
<keyword evidence="2" id="KW-1185">Reference proteome</keyword>
<name>A0AAU9IYH4_9CILI</name>
<comment type="caution">
    <text evidence="1">The sequence shown here is derived from an EMBL/GenBank/DDBJ whole genome shotgun (WGS) entry which is preliminary data.</text>
</comment>
<dbReference type="EMBL" id="CAJZBQ010000010">
    <property type="protein sequence ID" value="CAG9313388.1"/>
    <property type="molecule type" value="Genomic_DNA"/>
</dbReference>
<evidence type="ECO:0000313" key="2">
    <source>
        <dbReference type="Proteomes" id="UP001162131"/>
    </source>
</evidence>
<organism evidence="1 2">
    <name type="scientific">Blepharisma stoltei</name>
    <dbReference type="NCBI Taxonomy" id="1481888"/>
    <lineage>
        <taxon>Eukaryota</taxon>
        <taxon>Sar</taxon>
        <taxon>Alveolata</taxon>
        <taxon>Ciliophora</taxon>
        <taxon>Postciliodesmatophora</taxon>
        <taxon>Heterotrichea</taxon>
        <taxon>Heterotrichida</taxon>
        <taxon>Blepharismidae</taxon>
        <taxon>Blepharisma</taxon>
    </lineage>
</organism>